<evidence type="ECO:0000259" key="2">
    <source>
        <dbReference type="Pfam" id="PF20167"/>
    </source>
</evidence>
<dbReference type="InterPro" id="IPR046796">
    <property type="entry name" value="Transposase_32_dom"/>
</dbReference>
<accession>A0AB40C3H8</accession>
<evidence type="ECO:0000313" key="4">
    <source>
        <dbReference type="RefSeq" id="XP_039134329.1"/>
    </source>
</evidence>
<dbReference type="AlphaFoldDB" id="A0AB40C3H8"/>
<proteinExistence type="predicted"/>
<keyword evidence="3" id="KW-1185">Reference proteome</keyword>
<reference evidence="4" key="1">
    <citation type="submission" date="2025-08" db="UniProtKB">
        <authorList>
            <consortium name="RefSeq"/>
        </authorList>
    </citation>
    <scope>IDENTIFICATION</scope>
</reference>
<organism evidence="3 4">
    <name type="scientific">Dioscorea cayennensis subsp. rotundata</name>
    <name type="common">White Guinea yam</name>
    <name type="synonym">Dioscorea rotundata</name>
    <dbReference type="NCBI Taxonomy" id="55577"/>
    <lineage>
        <taxon>Eukaryota</taxon>
        <taxon>Viridiplantae</taxon>
        <taxon>Streptophyta</taxon>
        <taxon>Embryophyta</taxon>
        <taxon>Tracheophyta</taxon>
        <taxon>Spermatophyta</taxon>
        <taxon>Magnoliopsida</taxon>
        <taxon>Liliopsida</taxon>
        <taxon>Dioscoreales</taxon>
        <taxon>Dioscoreaceae</taxon>
        <taxon>Dioscorea</taxon>
    </lineage>
</organism>
<sequence length="343" mass="38142">MAHIHGEWAHIQRARKIMTGRGICSEQYNAEETTGVVTIEVVAKEVQEKEPIAEDTACDVTTQPEVEPEEVQESKTDNMSGKLKGKGAIAEESKENSSESSSSHRSEFDEVPEVTVQKILIDLKNSGKKPSVEDDDYVPSPIATSESSHSTSESSHSSEDVPLKNKIEELRKKKKTEGNCKEKWKIISKRGVIADRVIDEVAFDQYGLIDFLTDKGLMKSVTYGKNYNPTLVQEFYSNLSPEIKSPRASGYHKIFLRGKTVKFSPEGINDFLECPTEVENGAYVYNDDFEYSDEIVDALTSGKCSTWGSEARLSTSKLTVKYNVLFKLGGLSTGFLLPIPQAY</sequence>
<dbReference type="GeneID" id="120271717"/>
<feature type="region of interest" description="Disordered" evidence="1">
    <location>
        <begin position="59"/>
        <end position="111"/>
    </location>
</feature>
<feature type="compositionally biased region" description="Basic and acidic residues" evidence="1">
    <location>
        <begin position="89"/>
        <end position="108"/>
    </location>
</feature>
<dbReference type="Pfam" id="PF20167">
    <property type="entry name" value="Transposase_32"/>
    <property type="match status" value="1"/>
</dbReference>
<protein>
    <submittedName>
        <fullName evidence="4">Uncharacterized protein LOC120271717</fullName>
    </submittedName>
</protein>
<feature type="domain" description="Putative plant transposon protein" evidence="2">
    <location>
        <begin position="217"/>
        <end position="328"/>
    </location>
</feature>
<dbReference type="RefSeq" id="XP_039134329.1">
    <property type="nucleotide sequence ID" value="XM_039278395.1"/>
</dbReference>
<feature type="compositionally biased region" description="Low complexity" evidence="1">
    <location>
        <begin position="144"/>
        <end position="155"/>
    </location>
</feature>
<evidence type="ECO:0000313" key="3">
    <source>
        <dbReference type="Proteomes" id="UP001515500"/>
    </source>
</evidence>
<dbReference type="Proteomes" id="UP001515500">
    <property type="component" value="Chromosome 11"/>
</dbReference>
<gene>
    <name evidence="4" type="primary">LOC120271717</name>
</gene>
<evidence type="ECO:0000256" key="1">
    <source>
        <dbReference type="SAM" id="MobiDB-lite"/>
    </source>
</evidence>
<feature type="compositionally biased region" description="Basic and acidic residues" evidence="1">
    <location>
        <begin position="156"/>
        <end position="166"/>
    </location>
</feature>
<feature type="region of interest" description="Disordered" evidence="1">
    <location>
        <begin position="126"/>
        <end position="166"/>
    </location>
</feature>
<name>A0AB40C3H8_DIOCR</name>